<feature type="compositionally biased region" description="Polar residues" evidence="1">
    <location>
        <begin position="310"/>
        <end position="332"/>
    </location>
</feature>
<keyword evidence="4" id="KW-1185">Reference proteome</keyword>
<feature type="compositionally biased region" description="Polar residues" evidence="1">
    <location>
        <begin position="364"/>
        <end position="385"/>
    </location>
</feature>
<comment type="caution">
    <text evidence="3">The sequence shown here is derived from an EMBL/GenBank/DDBJ whole genome shotgun (WGS) entry which is preliminary data.</text>
</comment>
<proteinExistence type="predicted"/>
<gene>
    <name evidence="3" type="ORF">PIBRA_LOCUS1276</name>
</gene>
<dbReference type="EMBL" id="CALOZG010000001">
    <property type="protein sequence ID" value="CAH3936163.1"/>
    <property type="molecule type" value="Genomic_DNA"/>
</dbReference>
<sequence length="409" mass="45843">MEKAFDRVWHAGLLEKVKTLELPRRLRALICSYLRSRSFFVSVEVARSSQRPIAAGVPQGSCLAPTLYSIYTDDIPATGGASRALDALPQWLDDWRLAVNANKTQAISFPPGKKPPPLQLLGVEIPWSTEAKYLGIKLDRGLRFNAHINKSTGCAKAAAARLRPLFSSTMPTQRKVALYKSYVRPHLTNAVELATQNQQDILLKYIVSQLEGRAETACCVKEFENWHQLEEFLKSQFGDKKHYAALLSDLQECRQLGNETVNQFALRIESCLSKLLSEINITIPTKKKDELAGRVAAMKDLHNQARFRPSHSSYPPNRSALQHGTNNNTTSAAFRPSNPIVCRYCKAPGHTIEGCRKREYNNRKFGNNQNSSYNRTNPSTSIQNGNQPIHAIASYEDYGVDETDNPLNE</sequence>
<evidence type="ECO:0000256" key="1">
    <source>
        <dbReference type="SAM" id="MobiDB-lite"/>
    </source>
</evidence>
<feature type="region of interest" description="Disordered" evidence="1">
    <location>
        <begin position="307"/>
        <end position="333"/>
    </location>
</feature>
<dbReference type="Pfam" id="PF00078">
    <property type="entry name" value="RVT_1"/>
    <property type="match status" value="1"/>
</dbReference>
<name>A0A9P0X0N1_PIEBR</name>
<dbReference type="PANTHER" id="PTHR33332">
    <property type="entry name" value="REVERSE TRANSCRIPTASE DOMAIN-CONTAINING PROTEIN"/>
    <property type="match status" value="1"/>
</dbReference>
<reference evidence="3" key="1">
    <citation type="submission" date="2022-05" db="EMBL/GenBank/DDBJ databases">
        <authorList>
            <person name="Okamura Y."/>
        </authorList>
    </citation>
    <scope>NUCLEOTIDE SEQUENCE</scope>
</reference>
<accession>A0A9P0X0N1</accession>
<protein>
    <recommendedName>
        <fullName evidence="2">Reverse transcriptase domain-containing protein</fullName>
    </recommendedName>
</protein>
<evidence type="ECO:0000313" key="3">
    <source>
        <dbReference type="EMBL" id="CAH3936163.1"/>
    </source>
</evidence>
<dbReference type="InterPro" id="IPR000477">
    <property type="entry name" value="RT_dom"/>
</dbReference>
<dbReference type="Pfam" id="PF03732">
    <property type="entry name" value="Retrotrans_gag"/>
    <property type="match status" value="1"/>
</dbReference>
<evidence type="ECO:0000313" key="4">
    <source>
        <dbReference type="Proteomes" id="UP001152562"/>
    </source>
</evidence>
<dbReference type="Proteomes" id="UP001152562">
    <property type="component" value="Unassembled WGS sequence"/>
</dbReference>
<dbReference type="InterPro" id="IPR005162">
    <property type="entry name" value="Retrotrans_gag_dom"/>
</dbReference>
<dbReference type="AlphaFoldDB" id="A0A9P0X0N1"/>
<feature type="region of interest" description="Disordered" evidence="1">
    <location>
        <begin position="362"/>
        <end position="385"/>
    </location>
</feature>
<evidence type="ECO:0000259" key="2">
    <source>
        <dbReference type="PROSITE" id="PS50878"/>
    </source>
</evidence>
<feature type="domain" description="Reverse transcriptase" evidence="2">
    <location>
        <begin position="1"/>
        <end position="170"/>
    </location>
</feature>
<dbReference type="PROSITE" id="PS50878">
    <property type="entry name" value="RT_POL"/>
    <property type="match status" value="1"/>
</dbReference>
<organism evidence="3 4">
    <name type="scientific">Pieris brassicae</name>
    <name type="common">White butterfly</name>
    <name type="synonym">Large white butterfly</name>
    <dbReference type="NCBI Taxonomy" id="7116"/>
    <lineage>
        <taxon>Eukaryota</taxon>
        <taxon>Metazoa</taxon>
        <taxon>Ecdysozoa</taxon>
        <taxon>Arthropoda</taxon>
        <taxon>Hexapoda</taxon>
        <taxon>Insecta</taxon>
        <taxon>Pterygota</taxon>
        <taxon>Neoptera</taxon>
        <taxon>Endopterygota</taxon>
        <taxon>Lepidoptera</taxon>
        <taxon>Glossata</taxon>
        <taxon>Ditrysia</taxon>
        <taxon>Papilionoidea</taxon>
        <taxon>Pieridae</taxon>
        <taxon>Pierinae</taxon>
        <taxon>Pieris</taxon>
    </lineage>
</organism>